<dbReference type="Proteomes" id="UP000034037">
    <property type="component" value="Chromosome"/>
</dbReference>
<protein>
    <submittedName>
        <fullName evidence="1">Uncharacterized protein</fullName>
    </submittedName>
</protein>
<evidence type="ECO:0000313" key="1">
    <source>
        <dbReference type="EMBL" id="AKF28980.1"/>
    </source>
</evidence>
<accession>A0A0F6WS20</accession>
<name>A0A0F6WS20_9CORY</name>
<reference evidence="1 2" key="1">
    <citation type="submission" date="2015-04" db="EMBL/GenBank/DDBJ databases">
        <title>Complete Genome Sequence of Brevibacterium flavum ATCC 15168.</title>
        <authorList>
            <person name="Ahn J."/>
            <person name="Park G."/>
            <person name="Jeon W."/>
            <person name="Jang Y."/>
            <person name="Jang M."/>
            <person name="Lee H."/>
            <person name="Lee H."/>
        </authorList>
    </citation>
    <scope>NUCLEOTIDE SEQUENCE [LARGE SCALE GENOMIC DNA]</scope>
    <source>
        <strain evidence="1 2">ATCC 15168</strain>
    </source>
</reference>
<evidence type="ECO:0000313" key="2">
    <source>
        <dbReference type="Proteomes" id="UP000034037"/>
    </source>
</evidence>
<keyword evidence="2" id="KW-1185">Reference proteome</keyword>
<proteinExistence type="predicted"/>
<organism evidence="1 2">
    <name type="scientific">[Brevibacterium] flavum</name>
    <dbReference type="NCBI Taxonomy" id="92706"/>
    <lineage>
        <taxon>Bacteria</taxon>
        <taxon>Bacillati</taxon>
        <taxon>Actinomycetota</taxon>
        <taxon>Actinomycetes</taxon>
        <taxon>Mycobacteriales</taxon>
        <taxon>Corynebacteriaceae</taxon>
        <taxon>Corynebacterium</taxon>
    </lineage>
</organism>
<sequence>MRRERQHEVDELNNDVWVDVEVSAPVKVAGWSSPSSDEPKLAGHDRLTVDVELLAPVGAFSARDAVRLPDRDSLMEVVGKPENYSFNPFGWDPGLEVVNLSEVKP</sequence>
<dbReference type="AlphaFoldDB" id="A0A0F6WS20"/>
<gene>
    <name evidence="1" type="ORF">YH66_09615</name>
</gene>
<dbReference type="PATRIC" id="fig|92706.3.peg.2009"/>
<dbReference type="EMBL" id="CP011309">
    <property type="protein sequence ID" value="AKF28980.1"/>
    <property type="molecule type" value="Genomic_DNA"/>
</dbReference>
<dbReference type="HOGENOM" id="CLU_2156364_0_0_11"/>